<dbReference type="InterPro" id="IPR012946">
    <property type="entry name" value="X8"/>
</dbReference>
<keyword evidence="9" id="KW-0325">Glycoprotein</keyword>
<evidence type="ECO:0000313" key="15">
    <source>
        <dbReference type="Proteomes" id="UP000324897"/>
    </source>
</evidence>
<dbReference type="SMART" id="SM00768">
    <property type="entry name" value="X8"/>
    <property type="match status" value="1"/>
</dbReference>
<dbReference type="InterPro" id="IPR017853">
    <property type="entry name" value="GH"/>
</dbReference>
<keyword evidence="7" id="KW-0472">Membrane</keyword>
<dbReference type="EMBL" id="RWGY01000009">
    <property type="protein sequence ID" value="TVU34085.1"/>
    <property type="molecule type" value="Genomic_DNA"/>
</dbReference>
<evidence type="ECO:0000256" key="10">
    <source>
        <dbReference type="ARBA" id="ARBA00023295"/>
    </source>
</evidence>
<feature type="domain" description="X8" evidence="13">
    <location>
        <begin position="378"/>
        <end position="458"/>
    </location>
</feature>
<dbReference type="Pfam" id="PF07983">
    <property type="entry name" value="X8"/>
    <property type="match status" value="1"/>
</dbReference>
<dbReference type="Gene3D" id="1.20.58.1040">
    <property type="match status" value="1"/>
</dbReference>
<evidence type="ECO:0000256" key="11">
    <source>
        <dbReference type="RuleBase" id="RU004335"/>
    </source>
</evidence>
<evidence type="ECO:0000313" key="14">
    <source>
        <dbReference type="EMBL" id="TVU34085.1"/>
    </source>
</evidence>
<feature type="non-terminal residue" evidence="14">
    <location>
        <position position="1"/>
    </location>
</feature>
<comment type="caution">
    <text evidence="14">The sequence shown here is derived from an EMBL/GenBank/DDBJ whole genome shotgun (WGS) entry which is preliminary data.</text>
</comment>
<dbReference type="InterPro" id="IPR000490">
    <property type="entry name" value="Glyco_hydro_17"/>
</dbReference>
<dbReference type="GO" id="GO:0098552">
    <property type="term" value="C:side of membrane"/>
    <property type="evidence" value="ECO:0007669"/>
    <property type="project" value="UniProtKB-KW"/>
</dbReference>
<dbReference type="Pfam" id="PF00332">
    <property type="entry name" value="Glyco_hydro_17"/>
    <property type="match status" value="1"/>
</dbReference>
<evidence type="ECO:0000256" key="6">
    <source>
        <dbReference type="ARBA" id="ARBA00022801"/>
    </source>
</evidence>
<dbReference type="OrthoDB" id="941679at2759"/>
<dbReference type="GO" id="GO:0005886">
    <property type="term" value="C:plasma membrane"/>
    <property type="evidence" value="ECO:0007669"/>
    <property type="project" value="UniProtKB-SubCell"/>
</dbReference>
<dbReference type="PANTHER" id="PTHR32227">
    <property type="entry name" value="GLUCAN ENDO-1,3-BETA-GLUCOSIDASE BG1-RELATED-RELATED"/>
    <property type="match status" value="1"/>
</dbReference>
<dbReference type="Gramene" id="TVU34085">
    <property type="protein sequence ID" value="TVU34085"/>
    <property type="gene ID" value="EJB05_15911"/>
</dbReference>
<evidence type="ECO:0000256" key="7">
    <source>
        <dbReference type="ARBA" id="ARBA00023136"/>
    </source>
</evidence>
<dbReference type="GO" id="GO:0009506">
    <property type="term" value="C:plasmodesma"/>
    <property type="evidence" value="ECO:0007669"/>
    <property type="project" value="UniProtKB-ARBA"/>
</dbReference>
<feature type="compositionally biased region" description="Polar residues" evidence="12">
    <location>
        <begin position="253"/>
        <end position="269"/>
    </location>
</feature>
<dbReference type="GO" id="GO:0005975">
    <property type="term" value="P:carbohydrate metabolic process"/>
    <property type="evidence" value="ECO:0007669"/>
    <property type="project" value="InterPro"/>
</dbReference>
<dbReference type="Gene3D" id="3.20.20.80">
    <property type="entry name" value="Glycosidases"/>
    <property type="match status" value="1"/>
</dbReference>
<dbReference type="FunFam" id="1.20.58.1040:FF:000001">
    <property type="entry name" value="Glucan endo-1,3-beta-glucosidase 4"/>
    <property type="match status" value="1"/>
</dbReference>
<keyword evidence="6" id="KW-0378">Hydrolase</keyword>
<feature type="region of interest" description="Disordered" evidence="12">
    <location>
        <begin position="251"/>
        <end position="290"/>
    </location>
</feature>
<evidence type="ECO:0000259" key="13">
    <source>
        <dbReference type="SMART" id="SM00768"/>
    </source>
</evidence>
<evidence type="ECO:0000256" key="1">
    <source>
        <dbReference type="ARBA" id="ARBA00004609"/>
    </source>
</evidence>
<protein>
    <recommendedName>
        <fullName evidence="13">X8 domain-containing protein</fullName>
    </recommendedName>
</protein>
<organism evidence="14 15">
    <name type="scientific">Eragrostis curvula</name>
    <name type="common">weeping love grass</name>
    <dbReference type="NCBI Taxonomy" id="38414"/>
    <lineage>
        <taxon>Eukaryota</taxon>
        <taxon>Viridiplantae</taxon>
        <taxon>Streptophyta</taxon>
        <taxon>Embryophyta</taxon>
        <taxon>Tracheophyta</taxon>
        <taxon>Spermatophyta</taxon>
        <taxon>Magnoliopsida</taxon>
        <taxon>Liliopsida</taxon>
        <taxon>Poales</taxon>
        <taxon>Poaceae</taxon>
        <taxon>PACMAD clade</taxon>
        <taxon>Chloridoideae</taxon>
        <taxon>Eragrostideae</taxon>
        <taxon>Eragrostidinae</taxon>
        <taxon>Eragrostis</taxon>
    </lineage>
</organism>
<keyword evidence="15" id="KW-1185">Reference proteome</keyword>
<dbReference type="Proteomes" id="UP000324897">
    <property type="component" value="Unassembled WGS sequence"/>
</dbReference>
<keyword evidence="4" id="KW-0449">Lipoprotein</keyword>
<proteinExistence type="inferred from homology"/>
<dbReference type="GO" id="GO:0004553">
    <property type="term" value="F:hydrolase activity, hydrolyzing O-glycosyl compounds"/>
    <property type="evidence" value="ECO:0007669"/>
    <property type="project" value="InterPro"/>
</dbReference>
<keyword evidence="10" id="KW-0326">Glycosidase</keyword>
<keyword evidence="3" id="KW-1003">Cell membrane</keyword>
<keyword evidence="5" id="KW-0732">Signal</keyword>
<evidence type="ECO:0000256" key="3">
    <source>
        <dbReference type="ARBA" id="ARBA00022475"/>
    </source>
</evidence>
<sequence>MFRPVIYADADASELGVSYGRVANDLPDPKSVVPLLKQNGITMVRIYDANSTVLNALANTGIKVTVMVPNENLTAAATNPSYVQQWVRDNVKAYYPATLINGVAVGNEVFDSRPDLTQQLVRAMTNVQAALAKLGLADAVKVTSPVGFSAVTNSSPPSSARFRDDIQSVMTRMIQFLQQTGSYLAMNPYPFFAHAEDPQSIPLDYALGNYEPGVVDKNTGLVYHSILDAMMDATYYAVENLMGQPGKKRTMGAGSNNGHVETRWTETGWSSGGEVRRGGKPRGGRSSVATGVQCQPATVANARAYTNYVINRVRSGKTGTPRCPDAQMDVYIFALFNENQKGVDSDDAERYFGLFHPNKTKVYEFDFIHGGASQTPKTWCVANAAVGDDRLQAAMDYACGNGADCGAIQPGERCFEPNTKDAHASHAFNSYYQRKFHAIGACDFAGAASVVYQQPSKL</sequence>
<keyword evidence="8" id="KW-1015">Disulfide bond</keyword>
<evidence type="ECO:0000256" key="12">
    <source>
        <dbReference type="SAM" id="MobiDB-lite"/>
    </source>
</evidence>
<accession>A0A5J9VDQ3</accession>
<evidence type="ECO:0000256" key="4">
    <source>
        <dbReference type="ARBA" id="ARBA00022622"/>
    </source>
</evidence>
<evidence type="ECO:0000256" key="5">
    <source>
        <dbReference type="ARBA" id="ARBA00022729"/>
    </source>
</evidence>
<dbReference type="SUPFAM" id="SSF51445">
    <property type="entry name" value="(Trans)glycosidases"/>
    <property type="match status" value="1"/>
</dbReference>
<evidence type="ECO:0000256" key="8">
    <source>
        <dbReference type="ARBA" id="ARBA00023157"/>
    </source>
</evidence>
<dbReference type="InterPro" id="IPR044965">
    <property type="entry name" value="Glyco_hydro_17_plant"/>
</dbReference>
<comment type="subcellular location">
    <subcellularLocation>
        <location evidence="1">Cell membrane</location>
        <topology evidence="1">Lipid-anchor</topology>
        <topology evidence="1">GPI-anchor</topology>
    </subcellularLocation>
</comment>
<name>A0A5J9VDQ3_9POAL</name>
<gene>
    <name evidence="14" type="ORF">EJB05_15911</name>
</gene>
<evidence type="ECO:0000256" key="2">
    <source>
        <dbReference type="ARBA" id="ARBA00008773"/>
    </source>
</evidence>
<evidence type="ECO:0000256" key="9">
    <source>
        <dbReference type="ARBA" id="ARBA00023180"/>
    </source>
</evidence>
<reference evidence="14 15" key="1">
    <citation type="journal article" date="2019" name="Sci. Rep.">
        <title>A high-quality genome of Eragrostis curvula grass provides insights into Poaceae evolution and supports new strategies to enhance forage quality.</title>
        <authorList>
            <person name="Carballo J."/>
            <person name="Santos B.A.C.M."/>
            <person name="Zappacosta D."/>
            <person name="Garbus I."/>
            <person name="Selva J.P."/>
            <person name="Gallo C.A."/>
            <person name="Diaz A."/>
            <person name="Albertini E."/>
            <person name="Caccamo M."/>
            <person name="Echenique V."/>
        </authorList>
    </citation>
    <scope>NUCLEOTIDE SEQUENCE [LARGE SCALE GENOMIC DNA]</scope>
    <source>
        <strain evidence="15">cv. Victoria</strain>
        <tissue evidence="14">Leaf</tissue>
    </source>
</reference>
<keyword evidence="4" id="KW-0336">GPI-anchor</keyword>
<dbReference type="AlphaFoldDB" id="A0A5J9VDQ3"/>
<comment type="similarity">
    <text evidence="2 11">Belongs to the glycosyl hydrolase 17 family.</text>
</comment>